<keyword evidence="1 3" id="KW-0547">Nucleotide-binding</keyword>
<evidence type="ECO:0000313" key="6">
    <source>
        <dbReference type="Proteomes" id="UP001183643"/>
    </source>
</evidence>
<comment type="subcellular location">
    <subcellularLocation>
        <location evidence="3">Cytoplasm</location>
    </subcellularLocation>
</comment>
<dbReference type="Pfam" id="PF01121">
    <property type="entry name" value="CoaE"/>
    <property type="match status" value="1"/>
</dbReference>
<dbReference type="InterPro" id="IPR027417">
    <property type="entry name" value="P-loop_NTPase"/>
</dbReference>
<proteinExistence type="inferred from homology"/>
<dbReference type="InterPro" id="IPR001977">
    <property type="entry name" value="Depp_CoAkinase"/>
</dbReference>
<dbReference type="GO" id="GO:0015937">
    <property type="term" value="P:coenzyme A biosynthetic process"/>
    <property type="evidence" value="ECO:0007669"/>
    <property type="project" value="UniProtKB-UniRule"/>
</dbReference>
<dbReference type="Gene3D" id="3.40.50.300">
    <property type="entry name" value="P-loop containing nucleotide triphosphate hydrolases"/>
    <property type="match status" value="1"/>
</dbReference>
<protein>
    <recommendedName>
        <fullName evidence="3 4">Dephospho-CoA kinase</fullName>
        <ecNumber evidence="3 4">2.7.1.24</ecNumber>
    </recommendedName>
    <alternativeName>
        <fullName evidence="3">Dephosphocoenzyme A kinase</fullName>
    </alternativeName>
</protein>
<dbReference type="CDD" id="cd02022">
    <property type="entry name" value="DPCK"/>
    <property type="match status" value="1"/>
</dbReference>
<dbReference type="HAMAP" id="MF_00376">
    <property type="entry name" value="Dephospho_CoA_kinase"/>
    <property type="match status" value="1"/>
</dbReference>
<organism evidence="5 6">
    <name type="scientific">Catenuloplanes atrovinosus</name>
    <dbReference type="NCBI Taxonomy" id="137266"/>
    <lineage>
        <taxon>Bacteria</taxon>
        <taxon>Bacillati</taxon>
        <taxon>Actinomycetota</taxon>
        <taxon>Actinomycetes</taxon>
        <taxon>Micromonosporales</taxon>
        <taxon>Micromonosporaceae</taxon>
        <taxon>Catenuloplanes</taxon>
    </lineage>
</organism>
<comment type="similarity">
    <text evidence="3">Belongs to the CoaE family.</text>
</comment>
<dbReference type="NCBIfam" id="NF002879">
    <property type="entry name" value="PRK03333.1"/>
    <property type="match status" value="1"/>
</dbReference>
<accession>A0AAE4CBG6</accession>
<dbReference type="EC" id="2.7.1.24" evidence="3 4"/>
<keyword evidence="3" id="KW-0963">Cytoplasm</keyword>
<dbReference type="SUPFAM" id="SSF52540">
    <property type="entry name" value="P-loop containing nucleoside triphosphate hydrolases"/>
    <property type="match status" value="1"/>
</dbReference>
<name>A0AAE4CBG6_9ACTN</name>
<keyword evidence="6" id="KW-1185">Reference proteome</keyword>
<evidence type="ECO:0000256" key="2">
    <source>
        <dbReference type="ARBA" id="ARBA00022840"/>
    </source>
</evidence>
<dbReference type="EMBL" id="JAVDYB010000001">
    <property type="protein sequence ID" value="MDR7278068.1"/>
    <property type="molecule type" value="Genomic_DNA"/>
</dbReference>
<dbReference type="PROSITE" id="PS51219">
    <property type="entry name" value="DPCK"/>
    <property type="match status" value="1"/>
</dbReference>
<dbReference type="GO" id="GO:0004140">
    <property type="term" value="F:dephospho-CoA kinase activity"/>
    <property type="evidence" value="ECO:0007669"/>
    <property type="project" value="UniProtKB-UniRule"/>
</dbReference>
<evidence type="ECO:0000256" key="4">
    <source>
        <dbReference type="NCBIfam" id="TIGR00152"/>
    </source>
</evidence>
<keyword evidence="2 3" id="KW-0067">ATP-binding</keyword>
<comment type="catalytic activity">
    <reaction evidence="3">
        <text>3'-dephospho-CoA + ATP = ADP + CoA + H(+)</text>
        <dbReference type="Rhea" id="RHEA:18245"/>
        <dbReference type="ChEBI" id="CHEBI:15378"/>
        <dbReference type="ChEBI" id="CHEBI:30616"/>
        <dbReference type="ChEBI" id="CHEBI:57287"/>
        <dbReference type="ChEBI" id="CHEBI:57328"/>
        <dbReference type="ChEBI" id="CHEBI:456216"/>
        <dbReference type="EC" id="2.7.1.24"/>
    </reaction>
</comment>
<dbReference type="PANTHER" id="PTHR10695">
    <property type="entry name" value="DEPHOSPHO-COA KINASE-RELATED"/>
    <property type="match status" value="1"/>
</dbReference>
<dbReference type="NCBIfam" id="TIGR00152">
    <property type="entry name" value="dephospho-CoA kinase"/>
    <property type="match status" value="1"/>
</dbReference>
<comment type="pathway">
    <text evidence="3">Cofactor biosynthesis; coenzyme A biosynthesis; CoA from (R)-pantothenate: step 5/5.</text>
</comment>
<dbReference type="GO" id="GO:0005737">
    <property type="term" value="C:cytoplasm"/>
    <property type="evidence" value="ECO:0007669"/>
    <property type="project" value="UniProtKB-SubCell"/>
</dbReference>
<gene>
    <name evidence="3" type="primary">coaE</name>
    <name evidence="5" type="ORF">J2S41_004846</name>
</gene>
<evidence type="ECO:0000313" key="5">
    <source>
        <dbReference type="EMBL" id="MDR7278068.1"/>
    </source>
</evidence>
<keyword evidence="3" id="KW-0173">Coenzyme A biosynthesis</keyword>
<feature type="binding site" evidence="3">
    <location>
        <begin position="11"/>
        <end position="16"/>
    </location>
    <ligand>
        <name>ATP</name>
        <dbReference type="ChEBI" id="CHEBI:30616"/>
    </ligand>
</feature>
<comment type="caution">
    <text evidence="5">The sequence shown here is derived from an EMBL/GenBank/DDBJ whole genome shotgun (WGS) entry which is preliminary data.</text>
</comment>
<evidence type="ECO:0000256" key="3">
    <source>
        <dbReference type="HAMAP-Rule" id="MF_00376"/>
    </source>
</evidence>
<dbReference type="GO" id="GO:0005524">
    <property type="term" value="F:ATP binding"/>
    <property type="evidence" value="ECO:0007669"/>
    <property type="project" value="UniProtKB-UniRule"/>
</dbReference>
<sequence>MLSVGLTGGIGAGKSTVSTRLAELGAIVIDSDLLAREAVAPGSEGLAELVAALGDRILHPDGTLDRAALGDIVFADETARRTLESVIHPRVRARSAELAAAAPDDAIVVHDVPLLAESGLAPLYALVIVVETPEDIRVARLIRDRGLTEKSARARIAAQATDAQRREVADVILTNAGTREELIEAVDALWRDRLLPMLRAA</sequence>
<evidence type="ECO:0000256" key="1">
    <source>
        <dbReference type="ARBA" id="ARBA00022741"/>
    </source>
</evidence>
<keyword evidence="3" id="KW-0808">Transferase</keyword>
<reference evidence="5" key="1">
    <citation type="submission" date="2023-07" db="EMBL/GenBank/DDBJ databases">
        <title>Sequencing the genomes of 1000 actinobacteria strains.</title>
        <authorList>
            <person name="Klenk H.-P."/>
        </authorList>
    </citation>
    <scope>NUCLEOTIDE SEQUENCE</scope>
    <source>
        <strain evidence="5">DSM 44707</strain>
    </source>
</reference>
<keyword evidence="3 5" id="KW-0418">Kinase</keyword>
<dbReference type="PANTHER" id="PTHR10695:SF46">
    <property type="entry name" value="BIFUNCTIONAL COENZYME A SYNTHASE-RELATED"/>
    <property type="match status" value="1"/>
</dbReference>
<dbReference type="Proteomes" id="UP001183643">
    <property type="component" value="Unassembled WGS sequence"/>
</dbReference>
<comment type="function">
    <text evidence="3">Catalyzes the phosphorylation of the 3'-hydroxyl group of dephosphocoenzyme A to form coenzyme A.</text>
</comment>
<dbReference type="AlphaFoldDB" id="A0AAE4CBG6"/>